<proteinExistence type="predicted"/>
<dbReference type="PROSITE" id="PS51354">
    <property type="entry name" value="GLUTAREDOXIN_2"/>
    <property type="match status" value="1"/>
</dbReference>
<name>A0A246HNP2_STEMA</name>
<dbReference type="EMBL" id="NIVS01000019">
    <property type="protein sequence ID" value="OWQ54364.1"/>
    <property type="molecule type" value="Genomic_DNA"/>
</dbReference>
<dbReference type="SUPFAM" id="SSF52833">
    <property type="entry name" value="Thioredoxin-like"/>
    <property type="match status" value="1"/>
</dbReference>
<dbReference type="Pfam" id="PF00462">
    <property type="entry name" value="Glutaredoxin"/>
    <property type="match status" value="1"/>
</dbReference>
<dbReference type="Gene3D" id="3.40.30.10">
    <property type="entry name" value="Glutaredoxin"/>
    <property type="match status" value="1"/>
</dbReference>
<comment type="caution">
    <text evidence="2">The sequence shown here is derived from an EMBL/GenBank/DDBJ whole genome shotgun (WGS) entry which is preliminary data.</text>
</comment>
<sequence>MITPSHPPVILYTTPTCPDCHALKAWLDRQGVVFEERDLSVHQVMEEAKARTGVRIAPITLVGESVFYGTFPTQRPLLTTALGLTAAPERQP</sequence>
<evidence type="ECO:0000313" key="2">
    <source>
        <dbReference type="EMBL" id="OWQ54364.1"/>
    </source>
</evidence>
<dbReference type="Proteomes" id="UP000198157">
    <property type="component" value="Unassembled WGS sequence"/>
</dbReference>
<accession>A0A246HNP2</accession>
<dbReference type="InterPro" id="IPR002109">
    <property type="entry name" value="Glutaredoxin"/>
</dbReference>
<dbReference type="OrthoDB" id="9795531at2"/>
<dbReference type="InterPro" id="IPR036249">
    <property type="entry name" value="Thioredoxin-like_sf"/>
</dbReference>
<evidence type="ECO:0000259" key="1">
    <source>
        <dbReference type="Pfam" id="PF00462"/>
    </source>
</evidence>
<feature type="domain" description="Glutaredoxin" evidence="1">
    <location>
        <begin position="9"/>
        <end position="64"/>
    </location>
</feature>
<reference evidence="2 3" key="1">
    <citation type="submission" date="2017-06" db="EMBL/GenBank/DDBJ databases">
        <authorList>
            <person name="Kim H.J."/>
            <person name="Triplett B.A."/>
        </authorList>
    </citation>
    <scope>NUCLEOTIDE SEQUENCE [LARGE SCALE GENOMIC DNA]</scope>
    <source>
        <strain evidence="2 3">13146</strain>
    </source>
</reference>
<gene>
    <name evidence="2" type="ORF">CEE60_08180</name>
</gene>
<organism evidence="2 3">
    <name type="scientific">Stenotrophomonas maltophilia</name>
    <name type="common">Pseudomonas maltophilia</name>
    <name type="synonym">Xanthomonas maltophilia</name>
    <dbReference type="NCBI Taxonomy" id="40324"/>
    <lineage>
        <taxon>Bacteria</taxon>
        <taxon>Pseudomonadati</taxon>
        <taxon>Pseudomonadota</taxon>
        <taxon>Gammaproteobacteria</taxon>
        <taxon>Lysobacterales</taxon>
        <taxon>Lysobacteraceae</taxon>
        <taxon>Stenotrophomonas</taxon>
        <taxon>Stenotrophomonas maltophilia group</taxon>
    </lineage>
</organism>
<dbReference type="AlphaFoldDB" id="A0A246HNP2"/>
<dbReference type="CDD" id="cd02976">
    <property type="entry name" value="NrdH"/>
    <property type="match status" value="1"/>
</dbReference>
<protein>
    <submittedName>
        <fullName evidence="2">NrdH-redoxin</fullName>
    </submittedName>
</protein>
<evidence type="ECO:0000313" key="3">
    <source>
        <dbReference type="Proteomes" id="UP000198157"/>
    </source>
</evidence>